<dbReference type="SUPFAM" id="SSF50998">
    <property type="entry name" value="Quinoprotein alcohol dehydrogenase-like"/>
    <property type="match status" value="1"/>
</dbReference>
<dbReference type="GO" id="GO:0016491">
    <property type="term" value="F:oxidoreductase activity"/>
    <property type="evidence" value="ECO:0007669"/>
    <property type="project" value="UniProtKB-KW"/>
</dbReference>
<feature type="domain" description="Pyrrolo-quinoline quinone repeat" evidence="5">
    <location>
        <begin position="390"/>
        <end position="535"/>
    </location>
</feature>
<dbReference type="Proteomes" id="UP000239724">
    <property type="component" value="Unassembled WGS sequence"/>
</dbReference>
<dbReference type="EMBL" id="NHRY01000254">
    <property type="protein sequence ID" value="PPQ27725.1"/>
    <property type="molecule type" value="Genomic_DNA"/>
</dbReference>
<comment type="caution">
    <text evidence="6">The sequence shown here is derived from an EMBL/GenBank/DDBJ whole genome shotgun (WGS) entry which is preliminary data.</text>
</comment>
<evidence type="ECO:0000256" key="4">
    <source>
        <dbReference type="SAM" id="SignalP"/>
    </source>
</evidence>
<evidence type="ECO:0000256" key="1">
    <source>
        <dbReference type="ARBA" id="ARBA00001931"/>
    </source>
</evidence>
<dbReference type="SMART" id="SM00564">
    <property type="entry name" value="PQQ"/>
    <property type="match status" value="5"/>
</dbReference>
<dbReference type="InterPro" id="IPR002372">
    <property type="entry name" value="PQQ_rpt_dom"/>
</dbReference>
<evidence type="ECO:0000256" key="3">
    <source>
        <dbReference type="ARBA" id="ARBA00023002"/>
    </source>
</evidence>
<feature type="chain" id="PRO_5015447632" evidence="4">
    <location>
        <begin position="27"/>
        <end position="573"/>
    </location>
</feature>
<dbReference type="Gene3D" id="2.140.10.10">
    <property type="entry name" value="Quinoprotein alcohol dehydrogenase-like superfamily"/>
    <property type="match status" value="1"/>
</dbReference>
<dbReference type="OrthoDB" id="9794322at2"/>
<comment type="similarity">
    <text evidence="2">Belongs to the bacterial PQQ dehydrogenase family.</text>
</comment>
<evidence type="ECO:0000313" key="7">
    <source>
        <dbReference type="Proteomes" id="UP000239724"/>
    </source>
</evidence>
<organism evidence="6 7">
    <name type="scientific">Rhodopila globiformis</name>
    <name type="common">Rhodopseudomonas globiformis</name>
    <dbReference type="NCBI Taxonomy" id="1071"/>
    <lineage>
        <taxon>Bacteria</taxon>
        <taxon>Pseudomonadati</taxon>
        <taxon>Pseudomonadota</taxon>
        <taxon>Alphaproteobacteria</taxon>
        <taxon>Acetobacterales</taxon>
        <taxon>Acetobacteraceae</taxon>
        <taxon>Rhodopila</taxon>
    </lineage>
</organism>
<feature type="domain" description="Pyrrolo-quinoline quinone repeat" evidence="5">
    <location>
        <begin position="44"/>
        <end position="354"/>
    </location>
</feature>
<evidence type="ECO:0000256" key="2">
    <source>
        <dbReference type="ARBA" id="ARBA00008156"/>
    </source>
</evidence>
<protein>
    <submittedName>
        <fullName evidence="6">Alcohol dehydrogenase</fullName>
    </submittedName>
</protein>
<dbReference type="Pfam" id="PF01011">
    <property type="entry name" value="PQQ"/>
    <property type="match status" value="2"/>
</dbReference>
<dbReference type="InterPro" id="IPR011047">
    <property type="entry name" value="Quinoprotein_ADH-like_sf"/>
</dbReference>
<dbReference type="AlphaFoldDB" id="A0A2S6MZC3"/>
<dbReference type="InterPro" id="IPR018391">
    <property type="entry name" value="PQQ_b-propeller_rpt"/>
</dbReference>
<dbReference type="PANTHER" id="PTHR32303:SF20">
    <property type="entry name" value="QUINOPROTEIN ETHANOL DEHYDROGENASE"/>
    <property type="match status" value="1"/>
</dbReference>
<reference evidence="6 7" key="1">
    <citation type="journal article" date="2018" name="Arch. Microbiol.">
        <title>New insights into the metabolic potential of the phototrophic purple bacterium Rhodopila globiformis DSM 161(T) from its draft genome sequence and evidence for a vanadium-dependent nitrogenase.</title>
        <authorList>
            <person name="Imhoff J.F."/>
            <person name="Rahn T."/>
            <person name="Kunzel S."/>
            <person name="Neulinger S.C."/>
        </authorList>
    </citation>
    <scope>NUCLEOTIDE SEQUENCE [LARGE SCALE GENOMIC DNA]</scope>
    <source>
        <strain evidence="6 7">DSM 161</strain>
    </source>
</reference>
<evidence type="ECO:0000259" key="5">
    <source>
        <dbReference type="Pfam" id="PF01011"/>
    </source>
</evidence>
<keyword evidence="4" id="KW-0732">Signal</keyword>
<proteinExistence type="inferred from homology"/>
<evidence type="ECO:0000313" key="6">
    <source>
        <dbReference type="EMBL" id="PPQ27725.1"/>
    </source>
</evidence>
<accession>A0A2S6MZC3</accession>
<keyword evidence="3" id="KW-0560">Oxidoreductase</keyword>
<comment type="cofactor">
    <cofactor evidence="1">
        <name>pyrroloquinoline quinone</name>
        <dbReference type="ChEBI" id="CHEBI:58442"/>
    </cofactor>
</comment>
<name>A0A2S6MZC3_RHOGL</name>
<keyword evidence="7" id="KW-1185">Reference proteome</keyword>
<sequence length="573" mass="61954">MNQRDWLLRALAVAALLIGTAPLARAAELDGNALLKANQDPNDWVMYHGNYNSWHYSALDQINSSNVKQLQLVWMHNPGASPHGGIQSFPLAIDGTIYYTTAGSQIWAINGATGEFLWTFKPKINEDISTATPYNPYNRGVAAGYGNLYVGTTDGRLIAVDMKSGQPQWDVKLIDVAKGAKGFTGAPLVVKDKVIIGANGGELAGCCGPIFGVDAKSGKKVWQFDTIGGDERSRASWGNDSWKTGGGGGWMTGTYDQTTNTVFWGTANPAPDYDLERRPGDNLYTSGVVALDPDSGALKSFFQEVPHDSWDFDGAVGEFVMLDRGGQHYVVHPNKGGYIYVYNRDIGEGPLKVENVWHLGETSNFVTGVDPHTGKLEGRKDITIGKHDNVCPAVDGAISWNSGAYSPDTGLYYKIGQEWCQNMEAQRLRKPNDYSGEVYMSATYTPIAPPGHAAAYGHINATDPITGKKVWEVNYKYPPMASLLATKGDLLFVPGADGMLDALDAKTGQKLWSHNDGIGHDGGIITYAVNGKQYIAVTTGWGSYVSQNLAILFGEPFKSMPMNGGTLNVYALP</sequence>
<gene>
    <name evidence="6" type="ORF">CCS01_26395</name>
</gene>
<feature type="signal peptide" evidence="4">
    <location>
        <begin position="1"/>
        <end position="26"/>
    </location>
</feature>
<dbReference type="PANTHER" id="PTHR32303">
    <property type="entry name" value="QUINOPROTEIN ALCOHOL DEHYDROGENASE (CYTOCHROME C)"/>
    <property type="match status" value="1"/>
</dbReference>
<dbReference type="RefSeq" id="WP_104521815.1">
    <property type="nucleotide sequence ID" value="NZ_NHRY01000254.1"/>
</dbReference>